<feature type="compositionally biased region" description="Low complexity" evidence="4">
    <location>
        <begin position="509"/>
        <end position="530"/>
    </location>
</feature>
<sequence>MEPLPPQPMNGGPPKKLPPKPQMGPIKKGPPPQPLPNDQRKPLPPTNGPIPPPSLYQGNPNNLPPPPPLSNLPPPPTNLPPPPTNLPPINSLPPPPTNLPPINSLPPPIIPTSSPPPIRANPPPQQPPQPQQPQLPNPPNLLDSIGRGNPQPPTPPMGRVGPPPPVNHLPPQQPPPQPQQPPPNQQPPLPNQPPKQQPPVPNYNNRPLSPPPPLQTPSIPPTNKPPVPNYNNRPLSPPPPLQTPTSPPPLPTHGSNPSLLNNPFRNSTDNLSTLASQSLDQPDIYPQTRVAEENFNYLKDIFNKINKRSQASSSCSREGNSLAEAFKNYGTMLISQSDNQLGQCLFKIGDFQREYETFRDLLDIQSLSGLKVTVDQFINKDMKVVRASRKNFDKIKGMYEQIDTKVSHNASKGKGINLVKQAELQQERDYLKGKVVQVGQESLQTIKLANESNSVEIMEQMVEYMENMQNNIRMFNEQMEQLQPTIAAYKKESIRRRQELDKVIESQKQSQLSSSNGFSTSSMSNSMSGSGVDRSNKSDELYREVPGEEPKKTRLRRFISGERNYVSSINTLVSVYLAGLRTDDRLFSKIFKEDEVAIFSNIELLYSNQTKFLEELENCLKNWGEQTTPSIGAIFFRNAPKLMQLYSTYVNNFSKALVTISRCKQSKNFQAFLKTCEDRSDGTDLDSLIPLPLTRVTNYLIFLQDYKDTLSGTSNPSDQTELKHVLGAKDKIQSISELVEQSHNLIQLSKIQQSLIGFDSTLVEEGRFLIKEASLGMSLNSSHHSGSANQLSQYYFILLTDILIYCKKQNVLFPVILSDWAGEGAKNNISNQKYKFIGKFDLKNMDVKNNQDSSEDSKTGSNFQLVGGGVVATLHFETKSIKEEWMQTIKKTIHKCNQNKLFGIPLETLYSRPVELGRAIPTFVQRIIDYLYDNGTQEEGIFRLSANQKSLDLAREEIETGVELDYSEMDIHAVAGLLKLWVRNLPEPLLTFKYFDQFIQIAEIDSKPQRYQAIKNIVDRLPNENRFCIYYLMRLLTKVSESSATNKMTPNNISIVFATLLLRKKDANPMDCTNFNTIFGVIEGFMTGFKEIFTDTEKLYQDYLVEQNNSQKRKSVIPNKPLPTRPPDSPGLSQRQLPTPGSSNGSPQSSSGSSSLAGSGNNEIEWTKQTFDDGSDSEDEGFSIGSKQASITIQLGEIVRQGYLTKKGAMRRNWTKRWFVLKQGYLFYFKTSKDKKPKGIIQLINVHVARSYYKPNCMAIRSSIDTNEREFLIVANSQSDLEEWINQINKCCS</sequence>
<dbReference type="InterPro" id="IPR027267">
    <property type="entry name" value="AH/BAR_dom_sf"/>
</dbReference>
<feature type="domain" description="Rho-GAP" evidence="7">
    <location>
        <begin position="904"/>
        <end position="1093"/>
    </location>
</feature>
<comment type="subcellular location">
    <subcellularLocation>
        <location evidence="1">Cytoplasm</location>
    </subcellularLocation>
</comment>
<dbReference type="Gene3D" id="1.10.555.10">
    <property type="entry name" value="Rho GTPase activation protein"/>
    <property type="match status" value="1"/>
</dbReference>
<dbReference type="PROSITE" id="PS50003">
    <property type="entry name" value="PH_DOMAIN"/>
    <property type="match status" value="2"/>
</dbReference>
<protein>
    <submittedName>
        <fullName evidence="8">RhoGEF domain-containing protein</fullName>
    </submittedName>
</protein>
<dbReference type="CDD" id="cd00159">
    <property type="entry name" value="RhoGAP"/>
    <property type="match status" value="1"/>
</dbReference>
<dbReference type="InterPro" id="IPR008936">
    <property type="entry name" value="Rho_GTPase_activation_prot"/>
</dbReference>
<dbReference type="PANTHER" id="PTHR45808">
    <property type="entry name" value="RHO GTPASE-ACTIVATING PROTEIN 68F"/>
    <property type="match status" value="1"/>
</dbReference>
<dbReference type="SMART" id="SM00233">
    <property type="entry name" value="PH"/>
    <property type="match status" value="2"/>
</dbReference>
<accession>A0A152A3V5</accession>
<dbReference type="InterPro" id="IPR000219">
    <property type="entry name" value="DH_dom"/>
</dbReference>
<feature type="region of interest" description="Disordered" evidence="4">
    <location>
        <begin position="1110"/>
        <end position="1159"/>
    </location>
</feature>
<dbReference type="SMART" id="SM00325">
    <property type="entry name" value="RhoGEF"/>
    <property type="match status" value="1"/>
</dbReference>
<dbReference type="CDD" id="cd07307">
    <property type="entry name" value="BAR"/>
    <property type="match status" value="1"/>
</dbReference>
<dbReference type="Pfam" id="PF00620">
    <property type="entry name" value="RhoGAP"/>
    <property type="match status" value="1"/>
</dbReference>
<dbReference type="SMART" id="SM00324">
    <property type="entry name" value="RhoGAP"/>
    <property type="match status" value="1"/>
</dbReference>
<name>A0A152A3V5_TIELA</name>
<evidence type="ECO:0000259" key="7">
    <source>
        <dbReference type="PROSITE" id="PS50238"/>
    </source>
</evidence>
<dbReference type="STRING" id="361077.A0A152A3V5"/>
<keyword evidence="9" id="KW-1185">Reference proteome</keyword>
<evidence type="ECO:0000313" key="9">
    <source>
        <dbReference type="Proteomes" id="UP000076078"/>
    </source>
</evidence>
<feature type="compositionally biased region" description="Basic and acidic residues" evidence="4">
    <location>
        <begin position="534"/>
        <end position="548"/>
    </location>
</feature>
<dbReference type="Gene3D" id="1.20.1270.60">
    <property type="entry name" value="Arfaptin homology (AH) domain/BAR domain"/>
    <property type="match status" value="1"/>
</dbReference>
<evidence type="ECO:0000256" key="2">
    <source>
        <dbReference type="ARBA" id="ARBA00022468"/>
    </source>
</evidence>
<dbReference type="GO" id="GO:0007264">
    <property type="term" value="P:small GTPase-mediated signal transduction"/>
    <property type="evidence" value="ECO:0007669"/>
    <property type="project" value="TreeGrafter"/>
</dbReference>
<evidence type="ECO:0000256" key="1">
    <source>
        <dbReference type="ARBA" id="ARBA00004496"/>
    </source>
</evidence>
<evidence type="ECO:0000256" key="3">
    <source>
        <dbReference type="ARBA" id="ARBA00022490"/>
    </source>
</evidence>
<dbReference type="Pfam" id="PF00621">
    <property type="entry name" value="RhoGEF"/>
    <property type="match status" value="1"/>
</dbReference>
<feature type="compositionally biased region" description="Pro residues" evidence="4">
    <location>
        <begin position="15"/>
        <end position="35"/>
    </location>
</feature>
<dbReference type="Gene3D" id="1.20.900.10">
    <property type="entry name" value="Dbl homology (DH) domain"/>
    <property type="match status" value="1"/>
</dbReference>
<feature type="domain" description="PH" evidence="5">
    <location>
        <begin position="1197"/>
        <end position="1293"/>
    </location>
</feature>
<feature type="compositionally biased region" description="Pro residues" evidence="4">
    <location>
        <begin position="42"/>
        <end position="54"/>
    </location>
</feature>
<dbReference type="SUPFAM" id="SSF48065">
    <property type="entry name" value="DBL homology domain (DH-domain)"/>
    <property type="match status" value="1"/>
</dbReference>
<dbReference type="SUPFAM" id="SSF48350">
    <property type="entry name" value="GTPase activation domain, GAP"/>
    <property type="match status" value="1"/>
</dbReference>
<dbReference type="EMBL" id="LODT01000013">
    <property type="protein sequence ID" value="KYR00900.1"/>
    <property type="molecule type" value="Genomic_DNA"/>
</dbReference>
<dbReference type="GO" id="GO:0005547">
    <property type="term" value="F:phosphatidylinositol-3,4,5-trisphosphate binding"/>
    <property type="evidence" value="ECO:0007669"/>
    <property type="project" value="UniProtKB-ARBA"/>
</dbReference>
<keyword evidence="3" id="KW-0963">Cytoplasm</keyword>
<dbReference type="PROSITE" id="PS50238">
    <property type="entry name" value="RHOGAP"/>
    <property type="match status" value="1"/>
</dbReference>
<organism evidence="8 9">
    <name type="scientific">Tieghemostelium lacteum</name>
    <name type="common">Slime mold</name>
    <name type="synonym">Dictyostelium lacteum</name>
    <dbReference type="NCBI Taxonomy" id="361077"/>
    <lineage>
        <taxon>Eukaryota</taxon>
        <taxon>Amoebozoa</taxon>
        <taxon>Evosea</taxon>
        <taxon>Eumycetozoa</taxon>
        <taxon>Dictyostelia</taxon>
        <taxon>Dictyosteliales</taxon>
        <taxon>Raperosteliaceae</taxon>
        <taxon>Tieghemostelium</taxon>
    </lineage>
</organism>
<dbReference type="OMA" id="GAMRRNW"/>
<dbReference type="FunCoup" id="A0A152A3V5">
    <property type="interactions" value="118"/>
</dbReference>
<evidence type="ECO:0000256" key="4">
    <source>
        <dbReference type="SAM" id="MobiDB-lite"/>
    </source>
</evidence>
<dbReference type="PROSITE" id="PS50010">
    <property type="entry name" value="DH_2"/>
    <property type="match status" value="1"/>
</dbReference>
<dbReference type="CDD" id="cd00160">
    <property type="entry name" value="RhoGEF"/>
    <property type="match status" value="1"/>
</dbReference>
<feature type="region of interest" description="Disordered" evidence="4">
    <location>
        <begin position="1"/>
        <end position="270"/>
    </location>
</feature>
<feature type="compositionally biased region" description="Pro residues" evidence="4">
    <location>
        <begin position="235"/>
        <end position="251"/>
    </location>
</feature>
<dbReference type="InterPro" id="IPR035899">
    <property type="entry name" value="DBL_dom_sf"/>
</dbReference>
<comment type="caution">
    <text evidence="8">The sequence shown here is derived from an EMBL/GenBank/DDBJ whole genome shotgun (WGS) entry which is preliminary data.</text>
</comment>
<dbReference type="GO" id="GO:0005096">
    <property type="term" value="F:GTPase activator activity"/>
    <property type="evidence" value="ECO:0007669"/>
    <property type="project" value="UniProtKB-KW"/>
</dbReference>
<evidence type="ECO:0000259" key="6">
    <source>
        <dbReference type="PROSITE" id="PS50010"/>
    </source>
</evidence>
<feature type="domain" description="PH" evidence="5">
    <location>
        <begin position="761"/>
        <end position="894"/>
    </location>
</feature>
<feature type="compositionally biased region" description="Pro residues" evidence="4">
    <location>
        <begin position="150"/>
        <end position="201"/>
    </location>
</feature>
<keyword evidence="2" id="KW-0343">GTPase activation</keyword>
<dbReference type="InterPro" id="IPR011993">
    <property type="entry name" value="PH-like_dom_sf"/>
</dbReference>
<feature type="compositionally biased region" description="Pro residues" evidence="4">
    <location>
        <begin position="208"/>
        <end position="228"/>
    </location>
</feature>
<dbReference type="OrthoDB" id="18539at2759"/>
<dbReference type="SUPFAM" id="SSF103657">
    <property type="entry name" value="BAR/IMD domain-like"/>
    <property type="match status" value="1"/>
</dbReference>
<evidence type="ECO:0000259" key="5">
    <source>
        <dbReference type="PROSITE" id="PS50003"/>
    </source>
</evidence>
<feature type="region of interest" description="Disordered" evidence="4">
    <location>
        <begin position="504"/>
        <end position="548"/>
    </location>
</feature>
<dbReference type="GO" id="GO:0005085">
    <property type="term" value="F:guanyl-nucleotide exchange factor activity"/>
    <property type="evidence" value="ECO:0007669"/>
    <property type="project" value="InterPro"/>
</dbReference>
<dbReference type="InterPro" id="IPR001849">
    <property type="entry name" value="PH_domain"/>
</dbReference>
<dbReference type="SUPFAM" id="SSF50729">
    <property type="entry name" value="PH domain-like"/>
    <property type="match status" value="2"/>
</dbReference>
<dbReference type="Proteomes" id="UP000076078">
    <property type="component" value="Unassembled WGS sequence"/>
</dbReference>
<dbReference type="Pfam" id="PF00169">
    <property type="entry name" value="PH"/>
    <property type="match status" value="2"/>
</dbReference>
<feature type="compositionally biased region" description="Pro residues" evidence="4">
    <location>
        <begin position="62"/>
        <end position="139"/>
    </location>
</feature>
<dbReference type="InterPro" id="IPR000198">
    <property type="entry name" value="RhoGAP_dom"/>
</dbReference>
<feature type="compositionally biased region" description="Polar residues" evidence="4">
    <location>
        <begin position="1131"/>
        <end position="1140"/>
    </location>
</feature>
<dbReference type="FunFam" id="2.30.29.30:FF:000286">
    <property type="entry name" value="PH-protein kinase domain containing protein"/>
    <property type="match status" value="1"/>
</dbReference>
<evidence type="ECO:0000313" key="8">
    <source>
        <dbReference type="EMBL" id="KYR00900.1"/>
    </source>
</evidence>
<feature type="compositionally biased region" description="Low complexity" evidence="4">
    <location>
        <begin position="1141"/>
        <end position="1159"/>
    </location>
</feature>
<feature type="compositionally biased region" description="Pro residues" evidence="4">
    <location>
        <begin position="1120"/>
        <end position="1129"/>
    </location>
</feature>
<dbReference type="InParanoid" id="A0A152A3V5"/>
<dbReference type="GO" id="GO:0005737">
    <property type="term" value="C:cytoplasm"/>
    <property type="evidence" value="ECO:0007669"/>
    <property type="project" value="UniProtKB-SubCell"/>
</dbReference>
<feature type="compositionally biased region" description="Polar residues" evidence="4">
    <location>
        <begin position="253"/>
        <end position="270"/>
    </location>
</feature>
<dbReference type="Gene3D" id="2.30.29.30">
    <property type="entry name" value="Pleckstrin-homology domain (PH domain)/Phosphotyrosine-binding domain (PTB)"/>
    <property type="match status" value="2"/>
</dbReference>
<reference evidence="8 9" key="1">
    <citation type="submission" date="2015-12" db="EMBL/GenBank/DDBJ databases">
        <title>Dictyostelia acquired genes for synthesis and detection of signals that induce cell-type specialization by lateral gene transfer from prokaryotes.</title>
        <authorList>
            <person name="Gloeckner G."/>
            <person name="Schaap P."/>
        </authorList>
    </citation>
    <scope>NUCLEOTIDE SEQUENCE [LARGE SCALE GENOMIC DNA]</scope>
    <source>
        <strain evidence="8 9">TK</strain>
    </source>
</reference>
<gene>
    <name evidence="8" type="ORF">DLAC_02962</name>
</gene>
<feature type="domain" description="DH" evidence="6">
    <location>
        <begin position="550"/>
        <end position="742"/>
    </location>
</feature>
<dbReference type="PANTHER" id="PTHR45808:SF17">
    <property type="entry name" value="RHOGEF DOMAIN-CONTAINING PROTEIN"/>
    <property type="match status" value="1"/>
</dbReference>
<proteinExistence type="predicted"/>